<keyword evidence="3 8" id="KW-0479">Metal-binding</keyword>
<evidence type="ECO:0000256" key="7">
    <source>
        <dbReference type="ARBA" id="ARBA00023150"/>
    </source>
</evidence>
<comment type="cofactor">
    <cofactor evidence="8">
        <name>Mg(2+)</name>
        <dbReference type="ChEBI" id="CHEBI:18420"/>
    </cofactor>
</comment>
<dbReference type="SUPFAM" id="SSF53448">
    <property type="entry name" value="Nucleotide-diphospho-sugar transferases"/>
    <property type="match status" value="1"/>
</dbReference>
<evidence type="ECO:0000256" key="5">
    <source>
        <dbReference type="ARBA" id="ARBA00022842"/>
    </source>
</evidence>
<evidence type="ECO:0000256" key="8">
    <source>
        <dbReference type="HAMAP-Rule" id="MF_00316"/>
    </source>
</evidence>
<dbReference type="Proteomes" id="UP000032671">
    <property type="component" value="Unassembled WGS sequence"/>
</dbReference>
<dbReference type="GO" id="GO:0061603">
    <property type="term" value="F:molybdenum cofactor guanylyltransferase activity"/>
    <property type="evidence" value="ECO:0007669"/>
    <property type="project" value="UniProtKB-EC"/>
</dbReference>
<dbReference type="InterPro" id="IPR025877">
    <property type="entry name" value="MobA-like_NTP_Trfase"/>
</dbReference>
<evidence type="ECO:0000259" key="9">
    <source>
        <dbReference type="Pfam" id="PF12804"/>
    </source>
</evidence>
<feature type="binding site" evidence="8">
    <location>
        <position position="74"/>
    </location>
    <ligand>
        <name>GTP</name>
        <dbReference type="ChEBI" id="CHEBI:37565"/>
    </ligand>
</feature>
<proteinExistence type="inferred from homology"/>
<dbReference type="InterPro" id="IPR029044">
    <property type="entry name" value="Nucleotide-diphossugar_trans"/>
</dbReference>
<dbReference type="PANTHER" id="PTHR19136">
    <property type="entry name" value="MOLYBDENUM COFACTOR GUANYLYLTRANSFERASE"/>
    <property type="match status" value="1"/>
</dbReference>
<comment type="caution">
    <text evidence="10">The sequence shown here is derived from an EMBL/GenBank/DDBJ whole genome shotgun (WGS) entry which is preliminary data.</text>
</comment>
<comment type="similarity">
    <text evidence="8">Belongs to the MobA family.</text>
</comment>
<feature type="domain" description="MobA-like NTP transferase" evidence="9">
    <location>
        <begin position="12"/>
        <end position="153"/>
    </location>
</feature>
<dbReference type="Gene3D" id="3.90.550.10">
    <property type="entry name" value="Spore Coat Polysaccharide Biosynthesis Protein SpsA, Chain A"/>
    <property type="match status" value="1"/>
</dbReference>
<dbReference type="GO" id="GO:0005737">
    <property type="term" value="C:cytoplasm"/>
    <property type="evidence" value="ECO:0007669"/>
    <property type="project" value="UniProtKB-SubCell"/>
</dbReference>
<keyword evidence="13" id="KW-1185">Reference proteome</keyword>
<keyword evidence="1 8" id="KW-0963">Cytoplasm</keyword>
<gene>
    <name evidence="8 11" type="primary">mobA</name>
    <name evidence="10" type="ORF">Abci_017_307</name>
    <name evidence="11" type="ORF">ACI01nite_09830</name>
</gene>
<evidence type="ECO:0000313" key="12">
    <source>
        <dbReference type="Proteomes" id="UP000032671"/>
    </source>
</evidence>
<dbReference type="PANTHER" id="PTHR19136:SF81">
    <property type="entry name" value="MOLYBDENUM COFACTOR GUANYLYLTRANSFERASE"/>
    <property type="match status" value="1"/>
</dbReference>
<dbReference type="GO" id="GO:0005525">
    <property type="term" value="F:GTP binding"/>
    <property type="evidence" value="ECO:0007669"/>
    <property type="project" value="UniProtKB-UniRule"/>
</dbReference>
<evidence type="ECO:0000256" key="1">
    <source>
        <dbReference type="ARBA" id="ARBA00022490"/>
    </source>
</evidence>
<dbReference type="EMBL" id="BAMV01000017">
    <property type="protein sequence ID" value="GAN61123.1"/>
    <property type="molecule type" value="Genomic_DNA"/>
</dbReference>
<dbReference type="Pfam" id="PF12804">
    <property type="entry name" value="NTP_transf_3"/>
    <property type="match status" value="1"/>
</dbReference>
<feature type="binding site" evidence="8">
    <location>
        <position position="106"/>
    </location>
    <ligand>
        <name>GTP</name>
        <dbReference type="ChEBI" id="CHEBI:37565"/>
    </ligand>
</feature>
<evidence type="ECO:0000256" key="2">
    <source>
        <dbReference type="ARBA" id="ARBA00022679"/>
    </source>
</evidence>
<comment type="catalytic activity">
    <reaction evidence="8">
        <text>Mo-molybdopterin + GTP + H(+) = Mo-molybdopterin guanine dinucleotide + diphosphate</text>
        <dbReference type="Rhea" id="RHEA:34243"/>
        <dbReference type="ChEBI" id="CHEBI:15378"/>
        <dbReference type="ChEBI" id="CHEBI:33019"/>
        <dbReference type="ChEBI" id="CHEBI:37565"/>
        <dbReference type="ChEBI" id="CHEBI:71302"/>
        <dbReference type="ChEBI" id="CHEBI:71310"/>
        <dbReference type="EC" id="2.7.7.77"/>
    </reaction>
</comment>
<dbReference type="EMBL" id="BJVU01000003">
    <property type="protein sequence ID" value="GEL58381.1"/>
    <property type="molecule type" value="Genomic_DNA"/>
</dbReference>
<keyword evidence="2 8" id="KW-0808">Transferase</keyword>
<accession>A0A0D6N6C4</accession>
<dbReference type="EC" id="2.7.7.77" evidence="8"/>
<dbReference type="InterPro" id="IPR013482">
    <property type="entry name" value="Molybde_CF_guanTrfase"/>
</dbReference>
<evidence type="ECO:0000313" key="11">
    <source>
        <dbReference type="EMBL" id="GEL58381.1"/>
    </source>
</evidence>
<keyword evidence="7 8" id="KW-0501">Molybdenum cofactor biosynthesis</keyword>
<evidence type="ECO:0000313" key="13">
    <source>
        <dbReference type="Proteomes" id="UP000321891"/>
    </source>
</evidence>
<dbReference type="GO" id="GO:0046872">
    <property type="term" value="F:metal ion binding"/>
    <property type="evidence" value="ECO:0007669"/>
    <property type="project" value="UniProtKB-KW"/>
</dbReference>
<dbReference type="HAMAP" id="MF_00316">
    <property type="entry name" value="MobA"/>
    <property type="match status" value="1"/>
</dbReference>
<feature type="binding site" evidence="8">
    <location>
        <begin position="15"/>
        <end position="17"/>
    </location>
    <ligand>
        <name>GTP</name>
        <dbReference type="ChEBI" id="CHEBI:37565"/>
    </ligand>
</feature>
<accession>A0A6N3SM33</accession>
<feature type="binding site" evidence="8">
    <location>
        <position position="28"/>
    </location>
    <ligand>
        <name>GTP</name>
        <dbReference type="ChEBI" id="CHEBI:37565"/>
    </ligand>
</feature>
<dbReference type="RefSeq" id="WP_048839119.1">
    <property type="nucleotide sequence ID" value="NZ_BAMV01000017.1"/>
</dbReference>
<comment type="function">
    <text evidence="8">Transfers a GMP moiety from GTP to Mo-molybdopterin (Mo-MPT) cofactor (Moco or molybdenum cofactor) to form Mo-molybdopterin guanine dinucleotide (Mo-MGD) cofactor.</text>
</comment>
<keyword evidence="11" id="KW-0548">Nucleotidyltransferase</keyword>
<dbReference type="GO" id="GO:1902758">
    <property type="term" value="P:bis(molybdopterin guanine dinucleotide)molybdenum biosynthetic process"/>
    <property type="evidence" value="ECO:0007669"/>
    <property type="project" value="TreeGrafter"/>
</dbReference>
<name>A0A0D6N6C4_9PROT</name>
<keyword evidence="5 8" id="KW-0460">Magnesium</keyword>
<evidence type="ECO:0000256" key="4">
    <source>
        <dbReference type="ARBA" id="ARBA00022741"/>
    </source>
</evidence>
<dbReference type="CDD" id="cd02503">
    <property type="entry name" value="MobA"/>
    <property type="match status" value="1"/>
</dbReference>
<organism evidence="10 12">
    <name type="scientific">Acetobacter cibinongensis</name>
    <dbReference type="NCBI Taxonomy" id="146475"/>
    <lineage>
        <taxon>Bacteria</taxon>
        <taxon>Pseudomonadati</taxon>
        <taxon>Pseudomonadota</taxon>
        <taxon>Alphaproteobacteria</taxon>
        <taxon>Acetobacterales</taxon>
        <taxon>Acetobacteraceae</taxon>
        <taxon>Acetobacter</taxon>
    </lineage>
</organism>
<evidence type="ECO:0000256" key="3">
    <source>
        <dbReference type="ARBA" id="ARBA00022723"/>
    </source>
</evidence>
<comment type="caution">
    <text evidence="8">Lacks conserved residue(s) required for the propagation of feature annotation.</text>
</comment>
<comment type="subcellular location">
    <subcellularLocation>
        <location evidence="8">Cytoplasm</location>
    </subcellularLocation>
</comment>
<evidence type="ECO:0000256" key="6">
    <source>
        <dbReference type="ARBA" id="ARBA00023134"/>
    </source>
</evidence>
<keyword evidence="4 8" id="KW-0547">Nucleotide-binding</keyword>
<comment type="domain">
    <text evidence="8">The N-terminal domain determines nucleotide recognition and specific binding, while the C-terminal domain determines the specific binding to the target protein.</text>
</comment>
<reference evidence="11 13" key="2">
    <citation type="submission" date="2019-07" db="EMBL/GenBank/DDBJ databases">
        <title>Whole genome shotgun sequence of Acetobacter cibinongensis NBRC 16605.</title>
        <authorList>
            <person name="Hosoyama A."/>
            <person name="Uohara A."/>
            <person name="Ohji S."/>
            <person name="Ichikawa N."/>
        </authorList>
    </citation>
    <scope>NUCLEOTIDE SEQUENCE [LARGE SCALE GENOMIC DNA]</scope>
    <source>
        <strain evidence="11 13">NBRC 16605</strain>
    </source>
</reference>
<dbReference type="AlphaFoldDB" id="A0A0D6N6C4"/>
<comment type="subunit">
    <text evidence="8">Monomer.</text>
</comment>
<dbReference type="NCBIfam" id="TIGR02665">
    <property type="entry name" value="molyb_mobA"/>
    <property type="match status" value="1"/>
</dbReference>
<keyword evidence="6 8" id="KW-0342">GTP-binding</keyword>
<evidence type="ECO:0000313" key="10">
    <source>
        <dbReference type="EMBL" id="GAN61123.1"/>
    </source>
</evidence>
<dbReference type="STRING" id="1231339.Abci_017_307"/>
<reference evidence="10 12" key="1">
    <citation type="submission" date="2012-11" db="EMBL/GenBank/DDBJ databases">
        <title>Whole genome sequence of Acetobacter cibinongensis 4H-1.</title>
        <authorList>
            <person name="Azuma Y."/>
            <person name="Higashiura N."/>
            <person name="Hirakawa H."/>
            <person name="Matsushita K."/>
        </authorList>
    </citation>
    <scope>NUCLEOTIDE SEQUENCE [LARGE SCALE GENOMIC DNA]</scope>
    <source>
        <strain evidence="10 12">4H-1</strain>
    </source>
</reference>
<protein>
    <recommendedName>
        <fullName evidence="8">Molybdenum cofactor guanylyltransferase</fullName>
        <shortName evidence="8">MoCo guanylyltransferase</shortName>
        <ecNumber evidence="8">2.7.7.77</ecNumber>
    </recommendedName>
    <alternativeName>
        <fullName evidence="8">GTP:molybdopterin guanylyltransferase</fullName>
    </alternativeName>
    <alternativeName>
        <fullName evidence="8">Mo-MPT guanylyltransferase</fullName>
    </alternativeName>
    <alternativeName>
        <fullName evidence="8">Molybdopterin guanylyltransferase</fullName>
    </alternativeName>
    <alternativeName>
        <fullName evidence="8">Molybdopterin-guanine dinucleotide synthase</fullName>
        <shortName evidence="8">MGD synthase</shortName>
    </alternativeName>
</protein>
<sequence length="207" mass="22276">MTHSSPPSRVAAVILAGGKGMRMGGCDKPLLPLNTKTVLDTVLYTIAPHCAALAISANGDAKRYARWGLPVLPDANTAYGPLAGVLAGLYWARDVGMDTLVTLPGDTPFVPPTLISALSPPTKVAASNGQRHHLVASWPVSCAEALQDWLLATHTDSQRRVRLFADTLNVQEVAFPCLPHDPFFNINTPEDYAIAQNRARERHAHAR</sequence>
<dbReference type="Proteomes" id="UP000321891">
    <property type="component" value="Unassembled WGS sequence"/>
</dbReference>
<feature type="binding site" evidence="8">
    <location>
        <position position="106"/>
    </location>
    <ligand>
        <name>Mg(2+)</name>
        <dbReference type="ChEBI" id="CHEBI:18420"/>
    </ligand>
</feature>